<dbReference type="PRINTS" id="PR00134">
    <property type="entry name" value="GLHYDRLASE10"/>
</dbReference>
<reference evidence="11" key="1">
    <citation type="journal article" date="2010" name="PLoS ONE">
        <title>Phylogenetic analysis of cellulolytic enzyme genes from representative lineages of termites and a related cockroach.</title>
        <authorList>
            <person name="Todaka N."/>
            <person name="Inoue T."/>
            <person name="Saita K."/>
            <person name="Ohkuma M."/>
            <person name="Nalepa C.A."/>
            <person name="Lenz M."/>
            <person name="Kudo T."/>
            <person name="Moriya S."/>
        </authorList>
    </citation>
    <scope>NUCLEOTIDE SEQUENCE</scope>
</reference>
<dbReference type="CAZy" id="GH10">
    <property type="family name" value="Glycoside Hydrolase Family 10"/>
</dbReference>
<evidence type="ECO:0000256" key="5">
    <source>
        <dbReference type="ARBA" id="ARBA00022729"/>
    </source>
</evidence>
<evidence type="ECO:0000256" key="4">
    <source>
        <dbReference type="ARBA" id="ARBA00022651"/>
    </source>
</evidence>
<keyword evidence="9" id="KW-0624">Polysaccharide degradation</keyword>
<dbReference type="GO" id="GO:0045493">
    <property type="term" value="P:xylan catabolic process"/>
    <property type="evidence" value="ECO:0007669"/>
    <property type="project" value="UniProtKB-KW"/>
</dbReference>
<sequence>MFVFFALHARSALATGKSKFLGNIIPYSVPSNWDQYWNQATAENGCKWGSVENGRGIYNWGQCDVTANHCKAAGIPFKYHNFVWGSQEPGYVQNLSQPDQKIAIENYIKAAAAHYGYIEFIDVVNEPLHAVSSVAEALGGAGSTGWDWVVTSFRLVRESFPSSKLLINDYGIINDGGAITKYIKIIDILKNENLIDGIGIQCHYFNVNDFPADWMKYNLDTLAATGLPIYPSELDINAGSEENQSIIYQRVFPVLWEHYAVKGITLWGYITGSTWASNTGIVEVDRHERQAMTWLKSYLRSH</sequence>
<protein>
    <recommendedName>
        <fullName evidence="3">endo-1,4-beta-xylanase</fullName>
        <ecNumber evidence="3">3.2.1.8</ecNumber>
    </recommendedName>
</protein>
<feature type="domain" description="GH10" evidence="10">
    <location>
        <begin position="26"/>
        <end position="298"/>
    </location>
</feature>
<accession>A4UWT6</accession>
<dbReference type="PROSITE" id="PS51760">
    <property type="entry name" value="GH10_2"/>
    <property type="match status" value="1"/>
</dbReference>
<dbReference type="Gene3D" id="3.20.20.80">
    <property type="entry name" value="Glycosidases"/>
    <property type="match status" value="1"/>
</dbReference>
<dbReference type="PANTHER" id="PTHR31490">
    <property type="entry name" value="GLYCOSYL HYDROLASE"/>
    <property type="match status" value="1"/>
</dbReference>
<dbReference type="Pfam" id="PF00331">
    <property type="entry name" value="Glyco_hydro_10"/>
    <property type="match status" value="1"/>
</dbReference>
<dbReference type="SUPFAM" id="SSF51445">
    <property type="entry name" value="(Trans)glycosidases"/>
    <property type="match status" value="1"/>
</dbReference>
<evidence type="ECO:0000256" key="7">
    <source>
        <dbReference type="ARBA" id="ARBA00023277"/>
    </source>
</evidence>
<dbReference type="SMART" id="SM00633">
    <property type="entry name" value="Glyco_10"/>
    <property type="match status" value="1"/>
</dbReference>
<evidence type="ECO:0000256" key="2">
    <source>
        <dbReference type="ARBA" id="ARBA00007495"/>
    </source>
</evidence>
<dbReference type="AlphaFoldDB" id="A4UWT6"/>
<evidence type="ECO:0000313" key="11">
    <source>
        <dbReference type="EMBL" id="BAF57346.1"/>
    </source>
</evidence>
<keyword evidence="4" id="KW-0858">Xylan degradation</keyword>
<evidence type="ECO:0000259" key="10">
    <source>
        <dbReference type="PROSITE" id="PS51760"/>
    </source>
</evidence>
<dbReference type="EMBL" id="AB274587">
    <property type="protein sequence ID" value="BAF57346.1"/>
    <property type="molecule type" value="mRNA"/>
</dbReference>
<keyword evidence="8" id="KW-0326">Glycosidase</keyword>
<organism evidence="11">
    <name type="scientific">uncultured symbiotic protist of Hodotermopsis sjoestedti</name>
    <dbReference type="NCBI Taxonomy" id="403659"/>
    <lineage>
        <taxon>Eukaryota</taxon>
        <taxon>environmental samples</taxon>
    </lineage>
</organism>
<evidence type="ECO:0000256" key="3">
    <source>
        <dbReference type="ARBA" id="ARBA00012590"/>
    </source>
</evidence>
<keyword evidence="5" id="KW-0732">Signal</keyword>
<dbReference type="GO" id="GO:0031176">
    <property type="term" value="F:endo-1,4-beta-xylanase activity"/>
    <property type="evidence" value="ECO:0007669"/>
    <property type="project" value="UniProtKB-EC"/>
</dbReference>
<dbReference type="InterPro" id="IPR001000">
    <property type="entry name" value="GH10_dom"/>
</dbReference>
<proteinExistence type="evidence at transcript level"/>
<keyword evidence="7" id="KW-0119">Carbohydrate metabolism</keyword>
<comment type="similarity">
    <text evidence="2">Belongs to the glycosyl hydrolase 10 (cellulase F) family.</text>
</comment>
<dbReference type="InterPro" id="IPR044846">
    <property type="entry name" value="GH10"/>
</dbReference>
<evidence type="ECO:0000256" key="1">
    <source>
        <dbReference type="ARBA" id="ARBA00000681"/>
    </source>
</evidence>
<dbReference type="InterPro" id="IPR017853">
    <property type="entry name" value="GH"/>
</dbReference>
<evidence type="ECO:0000256" key="9">
    <source>
        <dbReference type="ARBA" id="ARBA00023326"/>
    </source>
</evidence>
<name>A4UWT6_9EUKA</name>
<dbReference type="EC" id="3.2.1.8" evidence="3"/>
<dbReference type="PANTHER" id="PTHR31490:SF88">
    <property type="entry name" value="BETA-XYLANASE"/>
    <property type="match status" value="1"/>
</dbReference>
<comment type="catalytic activity">
    <reaction evidence="1">
        <text>Endohydrolysis of (1-&gt;4)-beta-D-xylosidic linkages in xylans.</text>
        <dbReference type="EC" id="3.2.1.8"/>
    </reaction>
</comment>
<evidence type="ECO:0000256" key="8">
    <source>
        <dbReference type="ARBA" id="ARBA00023295"/>
    </source>
</evidence>
<evidence type="ECO:0000256" key="6">
    <source>
        <dbReference type="ARBA" id="ARBA00022801"/>
    </source>
</evidence>
<keyword evidence="6 11" id="KW-0378">Hydrolase</keyword>